<dbReference type="AlphaFoldDB" id="A0A9N8WC73"/>
<dbReference type="EMBL" id="CAJVPZ010001094">
    <property type="protein sequence ID" value="CAG8484187.1"/>
    <property type="molecule type" value="Genomic_DNA"/>
</dbReference>
<accession>A0A9N8WC73</accession>
<proteinExistence type="predicted"/>
<comment type="caution">
    <text evidence="2">The sequence shown here is derived from an EMBL/GenBank/DDBJ whole genome shotgun (WGS) entry which is preliminary data.</text>
</comment>
<evidence type="ECO:0000313" key="2">
    <source>
        <dbReference type="EMBL" id="CAG8484187.1"/>
    </source>
</evidence>
<evidence type="ECO:0000256" key="1">
    <source>
        <dbReference type="SAM" id="MobiDB-lite"/>
    </source>
</evidence>
<name>A0A9N8WC73_9GLOM</name>
<feature type="region of interest" description="Disordered" evidence="1">
    <location>
        <begin position="25"/>
        <end position="51"/>
    </location>
</feature>
<feature type="compositionally biased region" description="Polar residues" evidence="1">
    <location>
        <begin position="26"/>
        <end position="46"/>
    </location>
</feature>
<sequence length="69" mass="8009">MMYSVICTRAAYALYNHMDQLKKSSNHTSSTEHVISQNDQDNTYQKFSRDPFSKRGRSYNLTKAAAIRM</sequence>
<dbReference type="Proteomes" id="UP000789396">
    <property type="component" value="Unassembled WGS sequence"/>
</dbReference>
<protein>
    <submittedName>
        <fullName evidence="2">11301_t:CDS:1</fullName>
    </submittedName>
</protein>
<dbReference type="OrthoDB" id="3256745at2759"/>
<feature type="non-terminal residue" evidence="2">
    <location>
        <position position="1"/>
    </location>
</feature>
<reference evidence="2" key="1">
    <citation type="submission" date="2021-06" db="EMBL/GenBank/DDBJ databases">
        <authorList>
            <person name="Kallberg Y."/>
            <person name="Tangrot J."/>
            <person name="Rosling A."/>
        </authorList>
    </citation>
    <scope>NUCLEOTIDE SEQUENCE</scope>
    <source>
        <strain evidence="2">IN212</strain>
    </source>
</reference>
<organism evidence="2 3">
    <name type="scientific">Racocetra fulgida</name>
    <dbReference type="NCBI Taxonomy" id="60492"/>
    <lineage>
        <taxon>Eukaryota</taxon>
        <taxon>Fungi</taxon>
        <taxon>Fungi incertae sedis</taxon>
        <taxon>Mucoromycota</taxon>
        <taxon>Glomeromycotina</taxon>
        <taxon>Glomeromycetes</taxon>
        <taxon>Diversisporales</taxon>
        <taxon>Gigasporaceae</taxon>
        <taxon>Racocetra</taxon>
    </lineage>
</organism>
<evidence type="ECO:0000313" key="3">
    <source>
        <dbReference type="Proteomes" id="UP000789396"/>
    </source>
</evidence>
<keyword evidence="3" id="KW-1185">Reference proteome</keyword>
<gene>
    <name evidence="2" type="ORF">RFULGI_LOCUS1678</name>
</gene>